<dbReference type="InterPro" id="IPR004358">
    <property type="entry name" value="Sig_transdc_His_kin-like_C"/>
</dbReference>
<dbReference type="InterPro" id="IPR003594">
    <property type="entry name" value="HATPase_dom"/>
</dbReference>
<feature type="transmembrane region" description="Helical" evidence="8">
    <location>
        <begin position="270"/>
        <end position="289"/>
    </location>
</feature>
<keyword evidence="4" id="KW-0597">Phosphoprotein</keyword>
<dbReference type="CDD" id="cd00075">
    <property type="entry name" value="HATPase"/>
    <property type="match status" value="1"/>
</dbReference>
<comment type="caution">
    <text evidence="10">The sequence shown here is derived from an EMBL/GenBank/DDBJ whole genome shotgun (WGS) entry which is preliminary data.</text>
</comment>
<accession>A0A7W7BR04</accession>
<keyword evidence="8" id="KW-0472">Membrane</keyword>
<dbReference type="SUPFAM" id="SSF55874">
    <property type="entry name" value="ATPase domain of HSP90 chaperone/DNA topoisomerase II/histidine kinase"/>
    <property type="match status" value="1"/>
</dbReference>
<dbReference type="InterPro" id="IPR036890">
    <property type="entry name" value="HATPase_C_sf"/>
</dbReference>
<evidence type="ECO:0000256" key="3">
    <source>
        <dbReference type="ARBA" id="ARBA00012438"/>
    </source>
</evidence>
<feature type="domain" description="Histidine kinase" evidence="9">
    <location>
        <begin position="335"/>
        <end position="545"/>
    </location>
</feature>
<keyword evidence="8" id="KW-1133">Transmembrane helix</keyword>
<feature type="transmembrane region" description="Helical" evidence="8">
    <location>
        <begin position="93"/>
        <end position="115"/>
    </location>
</feature>
<dbReference type="InterPro" id="IPR005467">
    <property type="entry name" value="His_kinase_dom"/>
</dbReference>
<dbReference type="Pfam" id="PF02518">
    <property type="entry name" value="HATPase_c"/>
    <property type="match status" value="1"/>
</dbReference>
<reference evidence="10 11" key="1">
    <citation type="submission" date="2020-08" db="EMBL/GenBank/DDBJ databases">
        <title>Sequencing the genomes of 1000 actinobacteria strains.</title>
        <authorList>
            <person name="Klenk H.-P."/>
        </authorList>
    </citation>
    <scope>NUCLEOTIDE SEQUENCE [LARGE SCALE GENOMIC DNA]</scope>
    <source>
        <strain evidence="10 11">DSM 24947</strain>
    </source>
</reference>
<dbReference type="InterPro" id="IPR036097">
    <property type="entry name" value="HisK_dim/P_sf"/>
</dbReference>
<keyword evidence="6 10" id="KW-0418">Kinase</keyword>
<keyword evidence="7" id="KW-0902">Two-component regulatory system</keyword>
<evidence type="ECO:0000256" key="8">
    <source>
        <dbReference type="SAM" id="Phobius"/>
    </source>
</evidence>
<dbReference type="Proteomes" id="UP000573729">
    <property type="component" value="Unassembled WGS sequence"/>
</dbReference>
<dbReference type="SUPFAM" id="SSF47384">
    <property type="entry name" value="Homodimeric domain of signal transducing histidine kinase"/>
    <property type="match status" value="1"/>
</dbReference>
<protein>
    <recommendedName>
        <fullName evidence="3">histidine kinase</fullName>
        <ecNumber evidence="3">2.7.13.3</ecNumber>
    </recommendedName>
</protein>
<evidence type="ECO:0000259" key="9">
    <source>
        <dbReference type="PROSITE" id="PS50109"/>
    </source>
</evidence>
<evidence type="ECO:0000256" key="7">
    <source>
        <dbReference type="ARBA" id="ARBA00023012"/>
    </source>
</evidence>
<dbReference type="GO" id="GO:0005886">
    <property type="term" value="C:plasma membrane"/>
    <property type="evidence" value="ECO:0007669"/>
    <property type="project" value="UniProtKB-SubCell"/>
</dbReference>
<gene>
    <name evidence="10" type="ORF">BKA24_000818</name>
</gene>
<comment type="subcellular location">
    <subcellularLocation>
        <location evidence="2">Cell membrane</location>
    </subcellularLocation>
</comment>
<proteinExistence type="predicted"/>
<dbReference type="InterPro" id="IPR050736">
    <property type="entry name" value="Sensor_HK_Regulatory"/>
</dbReference>
<name>A0A7W7BR04_9MICO</name>
<dbReference type="SMART" id="SM00387">
    <property type="entry name" value="HATPase_c"/>
    <property type="match status" value="1"/>
</dbReference>
<dbReference type="SMART" id="SM00388">
    <property type="entry name" value="HisKA"/>
    <property type="match status" value="1"/>
</dbReference>
<evidence type="ECO:0000256" key="2">
    <source>
        <dbReference type="ARBA" id="ARBA00004236"/>
    </source>
</evidence>
<dbReference type="RefSeq" id="WP_184215436.1">
    <property type="nucleotide sequence ID" value="NZ_JACHMD010000001.1"/>
</dbReference>
<dbReference type="Pfam" id="PF00512">
    <property type="entry name" value="HisKA"/>
    <property type="match status" value="1"/>
</dbReference>
<keyword evidence="11" id="KW-1185">Reference proteome</keyword>
<keyword evidence="8" id="KW-0812">Transmembrane</keyword>
<evidence type="ECO:0000256" key="4">
    <source>
        <dbReference type="ARBA" id="ARBA00022553"/>
    </source>
</evidence>
<dbReference type="EC" id="2.7.13.3" evidence="3"/>
<dbReference type="PROSITE" id="PS50109">
    <property type="entry name" value="HIS_KIN"/>
    <property type="match status" value="1"/>
</dbReference>
<evidence type="ECO:0000256" key="1">
    <source>
        <dbReference type="ARBA" id="ARBA00000085"/>
    </source>
</evidence>
<dbReference type="PANTHER" id="PTHR43711">
    <property type="entry name" value="TWO-COMPONENT HISTIDINE KINASE"/>
    <property type="match status" value="1"/>
</dbReference>
<sequence length="545" mass="56915">MTTRAATDSGHPRALRLLPWVFWTGSSLAILLLGIFAVSLRATGLPIAVWWPAVGVSLWFVLRARPERRALAFTVVFVVTSLSSIVVGRPLALAVILGAINTAEVALAVTLIGAWRQPVVIDSFARASRFVLAVLASAVVAGIAIGFASFLFSQTSVTGTALVAFASHSSAMMLLAPFALLPPTIPERVSALELTIYSVCAAVAILVAFGPVSNAPLAFLVFAILTWGTLRFPMAVALAQSVIIAVAVLAVVLTNTGSFTGAVLGEIDAAITLVTFMSAVGIFTVLIVASRYEGKVSQALALGAAHDVAEAERERAAALGMQLDLERQREDFVTATSHELRTPATNILGYSELLVGAELPTEQAEWSQAVHRSATRLKSLLDDLHHSAGMAGATIEPISVDALVDDVRAAHLPDAETRGSTIDPIAPTGLVAAASAIDARRALWSLVSNAVKFGSNCSVKMSAHRDGDHIVIVVADDGPGMAADTLSNAFERFYRGAEAEGVSAAGLGLGLANARELARRNDGDVRLDSTPGHGTRASLILPASD</sequence>
<keyword evidence="5" id="KW-0808">Transferase</keyword>
<dbReference type="AlphaFoldDB" id="A0A7W7BR04"/>
<feature type="transmembrane region" description="Helical" evidence="8">
    <location>
        <begin position="158"/>
        <end position="179"/>
    </location>
</feature>
<feature type="transmembrane region" description="Helical" evidence="8">
    <location>
        <begin position="20"/>
        <end position="38"/>
    </location>
</feature>
<dbReference type="Gene3D" id="3.30.565.10">
    <property type="entry name" value="Histidine kinase-like ATPase, C-terminal domain"/>
    <property type="match status" value="1"/>
</dbReference>
<dbReference type="PRINTS" id="PR00344">
    <property type="entry name" value="BCTRLSENSOR"/>
</dbReference>
<feature type="transmembrane region" description="Helical" evidence="8">
    <location>
        <begin position="127"/>
        <end position="152"/>
    </location>
</feature>
<dbReference type="CDD" id="cd00082">
    <property type="entry name" value="HisKA"/>
    <property type="match status" value="1"/>
</dbReference>
<comment type="catalytic activity">
    <reaction evidence="1">
        <text>ATP + protein L-histidine = ADP + protein N-phospho-L-histidine.</text>
        <dbReference type="EC" id="2.7.13.3"/>
    </reaction>
</comment>
<feature type="transmembrane region" description="Helical" evidence="8">
    <location>
        <begin position="44"/>
        <end position="62"/>
    </location>
</feature>
<dbReference type="EMBL" id="JACHMD010000001">
    <property type="protein sequence ID" value="MBB4666109.1"/>
    <property type="molecule type" value="Genomic_DNA"/>
</dbReference>
<evidence type="ECO:0000313" key="10">
    <source>
        <dbReference type="EMBL" id="MBB4666109.1"/>
    </source>
</evidence>
<evidence type="ECO:0000256" key="6">
    <source>
        <dbReference type="ARBA" id="ARBA00022777"/>
    </source>
</evidence>
<dbReference type="GO" id="GO:0000155">
    <property type="term" value="F:phosphorelay sensor kinase activity"/>
    <property type="evidence" value="ECO:0007669"/>
    <property type="project" value="InterPro"/>
</dbReference>
<dbReference type="PANTHER" id="PTHR43711:SF31">
    <property type="entry name" value="HISTIDINE KINASE"/>
    <property type="match status" value="1"/>
</dbReference>
<evidence type="ECO:0000313" key="11">
    <source>
        <dbReference type="Proteomes" id="UP000573729"/>
    </source>
</evidence>
<organism evidence="10 11">
    <name type="scientific">Microbacterium marinum</name>
    <dbReference type="NCBI Taxonomy" id="421115"/>
    <lineage>
        <taxon>Bacteria</taxon>
        <taxon>Bacillati</taxon>
        <taxon>Actinomycetota</taxon>
        <taxon>Actinomycetes</taxon>
        <taxon>Micrococcales</taxon>
        <taxon>Microbacteriaceae</taxon>
        <taxon>Microbacterium</taxon>
    </lineage>
</organism>
<dbReference type="Gene3D" id="1.10.287.130">
    <property type="match status" value="1"/>
</dbReference>
<feature type="transmembrane region" description="Helical" evidence="8">
    <location>
        <begin position="69"/>
        <end position="87"/>
    </location>
</feature>
<dbReference type="InterPro" id="IPR003661">
    <property type="entry name" value="HisK_dim/P_dom"/>
</dbReference>
<evidence type="ECO:0000256" key="5">
    <source>
        <dbReference type="ARBA" id="ARBA00022679"/>
    </source>
</evidence>